<organism evidence="1">
    <name type="scientific">Arion vulgaris</name>
    <dbReference type="NCBI Taxonomy" id="1028688"/>
    <lineage>
        <taxon>Eukaryota</taxon>
        <taxon>Metazoa</taxon>
        <taxon>Spiralia</taxon>
        <taxon>Lophotrochozoa</taxon>
        <taxon>Mollusca</taxon>
        <taxon>Gastropoda</taxon>
        <taxon>Heterobranchia</taxon>
        <taxon>Euthyneura</taxon>
        <taxon>Panpulmonata</taxon>
        <taxon>Eupulmonata</taxon>
        <taxon>Stylommatophora</taxon>
        <taxon>Helicina</taxon>
        <taxon>Arionoidea</taxon>
        <taxon>Arionidae</taxon>
        <taxon>Arion</taxon>
    </lineage>
</organism>
<evidence type="ECO:0000313" key="1">
    <source>
        <dbReference type="EMBL" id="CEK96640.1"/>
    </source>
</evidence>
<feature type="non-terminal residue" evidence="1">
    <location>
        <position position="150"/>
    </location>
</feature>
<dbReference type="AlphaFoldDB" id="A0A0B7BWT7"/>
<proteinExistence type="predicted"/>
<accession>A0A0B7BWT7</accession>
<reference evidence="1" key="1">
    <citation type="submission" date="2014-12" db="EMBL/GenBank/DDBJ databases">
        <title>Insight into the proteome of Arion vulgaris.</title>
        <authorList>
            <person name="Aradska J."/>
            <person name="Bulat T."/>
            <person name="Smidak R."/>
            <person name="Sarate P."/>
            <person name="Gangsoo J."/>
            <person name="Sialana F."/>
            <person name="Bilban M."/>
            <person name="Lubec G."/>
        </authorList>
    </citation>
    <scope>NUCLEOTIDE SEQUENCE</scope>
    <source>
        <tissue evidence="1">Skin</tissue>
    </source>
</reference>
<gene>
    <name evidence="1" type="primary">ORF212850</name>
</gene>
<sequence>MPPRSSLLSSLEKKDIATFIQCTKELSVDDALTDTLAGFSHRQLLEIWDAVQTMLSQALQDTDMDCANTGELLQCVTRLANGTFTAQNGYELYLPPSLIEVAILIHGIFPSLMSDHSALKDEISSLFEHWWIAEAYGREELIGNTILYLL</sequence>
<name>A0A0B7BWT7_9EUPU</name>
<protein>
    <submittedName>
        <fullName evidence="1">Uncharacterized protein</fullName>
    </submittedName>
</protein>
<dbReference type="EMBL" id="HACG01049775">
    <property type="protein sequence ID" value="CEK96640.1"/>
    <property type="molecule type" value="Transcribed_RNA"/>
</dbReference>